<feature type="transmembrane region" description="Helical" evidence="24">
    <location>
        <begin position="106"/>
        <end position="125"/>
    </location>
</feature>
<keyword evidence="16" id="KW-0594">Phospholipid biosynthesis</keyword>
<accession>A0A542ZQ18</accession>
<evidence type="ECO:0000256" key="18">
    <source>
        <dbReference type="ARBA" id="ARBA00029893"/>
    </source>
</evidence>
<keyword evidence="9" id="KW-0444">Lipid biosynthesis</keyword>
<keyword evidence="17" id="KW-1208">Phospholipid metabolism</keyword>
<proteinExistence type="inferred from homology"/>
<comment type="pathway">
    <text evidence="3">Phospholipid metabolism; CDP-diacylglycerol biosynthesis; CDP-diacylglycerol from sn-glycerol 3-phosphate: step 3/3.</text>
</comment>
<keyword evidence="13 24" id="KW-1133">Transmembrane helix</keyword>
<evidence type="ECO:0000256" key="15">
    <source>
        <dbReference type="ARBA" id="ARBA00023136"/>
    </source>
</evidence>
<comment type="pathway">
    <text evidence="4">Lipid metabolism.</text>
</comment>
<dbReference type="GO" id="GO:0005886">
    <property type="term" value="C:plasma membrane"/>
    <property type="evidence" value="ECO:0007669"/>
    <property type="project" value="UniProtKB-SubCell"/>
</dbReference>
<evidence type="ECO:0000256" key="3">
    <source>
        <dbReference type="ARBA" id="ARBA00005119"/>
    </source>
</evidence>
<keyword evidence="8" id="KW-1003">Cell membrane</keyword>
<evidence type="ECO:0000256" key="4">
    <source>
        <dbReference type="ARBA" id="ARBA00005189"/>
    </source>
</evidence>
<evidence type="ECO:0000256" key="20">
    <source>
        <dbReference type="ARBA" id="ARBA00032253"/>
    </source>
</evidence>
<keyword evidence="11 24" id="KW-0812">Transmembrane</keyword>
<organism evidence="25 26">
    <name type="scientific">Propioniferax innocua</name>
    <dbReference type="NCBI Taxonomy" id="1753"/>
    <lineage>
        <taxon>Bacteria</taxon>
        <taxon>Bacillati</taxon>
        <taxon>Actinomycetota</taxon>
        <taxon>Actinomycetes</taxon>
        <taxon>Propionibacteriales</taxon>
        <taxon>Propionibacteriaceae</taxon>
        <taxon>Propioniferax</taxon>
    </lineage>
</organism>
<evidence type="ECO:0000256" key="7">
    <source>
        <dbReference type="ARBA" id="ARBA00019373"/>
    </source>
</evidence>
<comment type="catalytic activity">
    <reaction evidence="1">
        <text>a 1,2-diacyl-sn-glycero-3-phosphate + CTP + H(+) = a CDP-1,2-diacyl-sn-glycerol + diphosphate</text>
        <dbReference type="Rhea" id="RHEA:16229"/>
        <dbReference type="ChEBI" id="CHEBI:15378"/>
        <dbReference type="ChEBI" id="CHEBI:33019"/>
        <dbReference type="ChEBI" id="CHEBI:37563"/>
        <dbReference type="ChEBI" id="CHEBI:58332"/>
        <dbReference type="ChEBI" id="CHEBI:58608"/>
        <dbReference type="EC" id="2.7.7.41"/>
    </reaction>
</comment>
<evidence type="ECO:0000256" key="24">
    <source>
        <dbReference type="SAM" id="Phobius"/>
    </source>
</evidence>
<evidence type="ECO:0000256" key="1">
    <source>
        <dbReference type="ARBA" id="ARBA00001698"/>
    </source>
</evidence>
<keyword evidence="12 25" id="KW-0548">Nucleotidyltransferase</keyword>
<evidence type="ECO:0000256" key="11">
    <source>
        <dbReference type="ARBA" id="ARBA00022692"/>
    </source>
</evidence>
<evidence type="ECO:0000256" key="13">
    <source>
        <dbReference type="ARBA" id="ARBA00022989"/>
    </source>
</evidence>
<feature type="transmembrane region" description="Helical" evidence="24">
    <location>
        <begin position="220"/>
        <end position="238"/>
    </location>
</feature>
<evidence type="ECO:0000256" key="23">
    <source>
        <dbReference type="ARBA" id="ARBA00033406"/>
    </source>
</evidence>
<feature type="transmembrane region" description="Helical" evidence="24">
    <location>
        <begin position="155"/>
        <end position="174"/>
    </location>
</feature>
<evidence type="ECO:0000256" key="5">
    <source>
        <dbReference type="ARBA" id="ARBA00010185"/>
    </source>
</evidence>
<evidence type="ECO:0000256" key="9">
    <source>
        <dbReference type="ARBA" id="ARBA00022516"/>
    </source>
</evidence>
<dbReference type="EC" id="2.7.7.41" evidence="6"/>
<feature type="transmembrane region" description="Helical" evidence="24">
    <location>
        <begin position="131"/>
        <end position="148"/>
    </location>
</feature>
<evidence type="ECO:0000256" key="21">
    <source>
        <dbReference type="ARBA" id="ARBA00032396"/>
    </source>
</evidence>
<dbReference type="PANTHER" id="PTHR46382">
    <property type="entry name" value="PHOSPHATIDATE CYTIDYLYLTRANSFERASE"/>
    <property type="match status" value="1"/>
</dbReference>
<dbReference type="GO" id="GO:0004605">
    <property type="term" value="F:phosphatidate cytidylyltransferase activity"/>
    <property type="evidence" value="ECO:0007669"/>
    <property type="project" value="UniProtKB-EC"/>
</dbReference>
<comment type="similarity">
    <text evidence="5">Belongs to the CDS family.</text>
</comment>
<evidence type="ECO:0000256" key="2">
    <source>
        <dbReference type="ARBA" id="ARBA00004651"/>
    </source>
</evidence>
<feature type="transmembrane region" description="Helical" evidence="24">
    <location>
        <begin position="71"/>
        <end position="94"/>
    </location>
</feature>
<evidence type="ECO:0000256" key="12">
    <source>
        <dbReference type="ARBA" id="ARBA00022695"/>
    </source>
</evidence>
<evidence type="ECO:0000256" key="19">
    <source>
        <dbReference type="ARBA" id="ARBA00031825"/>
    </source>
</evidence>
<keyword evidence="26" id="KW-1185">Reference proteome</keyword>
<evidence type="ECO:0000256" key="22">
    <source>
        <dbReference type="ARBA" id="ARBA00032743"/>
    </source>
</evidence>
<keyword evidence="15 24" id="KW-0472">Membrane</keyword>
<dbReference type="RefSeq" id="WP_211345781.1">
    <property type="nucleotide sequence ID" value="NZ_BAAAMD010000003.1"/>
</dbReference>
<evidence type="ECO:0000256" key="16">
    <source>
        <dbReference type="ARBA" id="ARBA00023209"/>
    </source>
</evidence>
<dbReference type="AlphaFoldDB" id="A0A542ZQ18"/>
<protein>
    <recommendedName>
        <fullName evidence="7">Phosphatidate cytidylyltransferase</fullName>
        <ecNumber evidence="6">2.7.7.41</ecNumber>
    </recommendedName>
    <alternativeName>
        <fullName evidence="20">CDP-DAG synthase</fullName>
    </alternativeName>
    <alternativeName>
        <fullName evidence="22">CDP-DG synthase</fullName>
    </alternativeName>
    <alternativeName>
        <fullName evidence="18">CDP-diacylglycerol synthase</fullName>
    </alternativeName>
    <alternativeName>
        <fullName evidence="21">CDP-diglyceride pyrophosphorylase</fullName>
    </alternativeName>
    <alternativeName>
        <fullName evidence="23">CDP-diglyceride synthase</fullName>
    </alternativeName>
    <alternativeName>
        <fullName evidence="19">CTP:phosphatidate cytidylyltransferase</fullName>
    </alternativeName>
</protein>
<evidence type="ECO:0000256" key="10">
    <source>
        <dbReference type="ARBA" id="ARBA00022679"/>
    </source>
</evidence>
<feature type="transmembrane region" description="Helical" evidence="24">
    <location>
        <begin position="32"/>
        <end position="51"/>
    </location>
</feature>
<dbReference type="PANTHER" id="PTHR46382:SF1">
    <property type="entry name" value="PHOSPHATIDATE CYTIDYLYLTRANSFERASE"/>
    <property type="match status" value="1"/>
</dbReference>
<reference evidence="25 26" key="1">
    <citation type="submission" date="2019-06" db="EMBL/GenBank/DDBJ databases">
        <title>Sequencing the genomes of 1000 actinobacteria strains.</title>
        <authorList>
            <person name="Klenk H.-P."/>
        </authorList>
    </citation>
    <scope>NUCLEOTIDE SEQUENCE [LARGE SCALE GENOMIC DNA]</scope>
    <source>
        <strain evidence="25 26">DSM 8251</strain>
    </source>
</reference>
<keyword evidence="14" id="KW-0443">Lipid metabolism</keyword>
<comment type="subcellular location">
    <subcellularLocation>
        <location evidence="2">Cell membrane</location>
        <topology evidence="2">Multi-pass membrane protein</topology>
    </subcellularLocation>
</comment>
<evidence type="ECO:0000256" key="14">
    <source>
        <dbReference type="ARBA" id="ARBA00023098"/>
    </source>
</evidence>
<dbReference type="Pfam" id="PF01148">
    <property type="entry name" value="CTP_transf_1"/>
    <property type="match status" value="1"/>
</dbReference>
<name>A0A542ZQ18_9ACTN</name>
<evidence type="ECO:0000256" key="17">
    <source>
        <dbReference type="ARBA" id="ARBA00023264"/>
    </source>
</evidence>
<feature type="transmembrane region" description="Helical" evidence="24">
    <location>
        <begin position="180"/>
        <end position="199"/>
    </location>
</feature>
<comment type="caution">
    <text evidence="25">The sequence shown here is derived from an EMBL/GenBank/DDBJ whole genome shotgun (WGS) entry which is preliminary data.</text>
</comment>
<evidence type="ECO:0000256" key="6">
    <source>
        <dbReference type="ARBA" id="ARBA00012487"/>
    </source>
</evidence>
<gene>
    <name evidence="25" type="ORF">FB460_0232</name>
</gene>
<evidence type="ECO:0000313" key="25">
    <source>
        <dbReference type="EMBL" id="TQL62455.1"/>
    </source>
</evidence>
<dbReference type="EMBL" id="VFOR01000001">
    <property type="protein sequence ID" value="TQL62455.1"/>
    <property type="molecule type" value="Genomic_DNA"/>
</dbReference>
<dbReference type="Proteomes" id="UP000316196">
    <property type="component" value="Unassembled WGS sequence"/>
</dbReference>
<dbReference type="GO" id="GO:0016024">
    <property type="term" value="P:CDP-diacylglycerol biosynthetic process"/>
    <property type="evidence" value="ECO:0007669"/>
    <property type="project" value="TreeGrafter"/>
</dbReference>
<evidence type="ECO:0000313" key="26">
    <source>
        <dbReference type="Proteomes" id="UP000316196"/>
    </source>
</evidence>
<keyword evidence="10 25" id="KW-0808">Transferase</keyword>
<sequence>MNIWEWIIDFDRSWRLHFDLFGMTVDIQSERVFLVAVAATVLLLALPLVLISRSTEIRRRWMTWALIMPMVGIPLWFGRGSTAVLAAAMALLAVREFTRMAKLGRAEALLLFASAVGFPAMALWWPEALYVAAPLTVLASAIPSILQGDAENGPWRAAMSGFAAIWICWSLSHLVINWELSAYICFGAAAGDVAAWCGGKGLRRFAWARQPLSPLSPNKTMGGLVGAVVGTALVLLLLGNITVALVIAIGLGGVAGDLLESMFKRQAGVKDAGQWLPGFGGILDRVDSLLLALPFATLLT</sequence>
<evidence type="ECO:0000256" key="8">
    <source>
        <dbReference type="ARBA" id="ARBA00022475"/>
    </source>
</evidence>